<dbReference type="Proteomes" id="UP000729402">
    <property type="component" value="Unassembled WGS sequence"/>
</dbReference>
<accession>A0A8J5RSQ5</accession>
<keyword evidence="3" id="KW-1185">Reference proteome</keyword>
<comment type="caution">
    <text evidence="2">The sequence shown here is derived from an EMBL/GenBank/DDBJ whole genome shotgun (WGS) entry which is preliminary data.</text>
</comment>
<proteinExistence type="predicted"/>
<feature type="region of interest" description="Disordered" evidence="1">
    <location>
        <begin position="32"/>
        <end position="104"/>
    </location>
</feature>
<protein>
    <submittedName>
        <fullName evidence="2">Uncharacterized protein</fullName>
    </submittedName>
</protein>
<evidence type="ECO:0000313" key="2">
    <source>
        <dbReference type="EMBL" id="KAG8056653.1"/>
    </source>
</evidence>
<organism evidence="2 3">
    <name type="scientific">Zizania palustris</name>
    <name type="common">Northern wild rice</name>
    <dbReference type="NCBI Taxonomy" id="103762"/>
    <lineage>
        <taxon>Eukaryota</taxon>
        <taxon>Viridiplantae</taxon>
        <taxon>Streptophyta</taxon>
        <taxon>Embryophyta</taxon>
        <taxon>Tracheophyta</taxon>
        <taxon>Spermatophyta</taxon>
        <taxon>Magnoliopsida</taxon>
        <taxon>Liliopsida</taxon>
        <taxon>Poales</taxon>
        <taxon>Poaceae</taxon>
        <taxon>BOP clade</taxon>
        <taxon>Oryzoideae</taxon>
        <taxon>Oryzeae</taxon>
        <taxon>Zizaniinae</taxon>
        <taxon>Zizania</taxon>
    </lineage>
</organism>
<feature type="compositionally biased region" description="Acidic residues" evidence="1">
    <location>
        <begin position="62"/>
        <end position="71"/>
    </location>
</feature>
<sequence>MLYMDLQAKDEVVWVKDLVAVEHDSAHSVVDAASANAMPDIIVDNAPQQDTSGSDNNSKDDENSDDDDDGNDCNLTGSNDDSDDDGGSDVHSGGLTWGRRHQRQ</sequence>
<evidence type="ECO:0000256" key="1">
    <source>
        <dbReference type="SAM" id="MobiDB-lite"/>
    </source>
</evidence>
<name>A0A8J5RSQ5_ZIZPA</name>
<reference evidence="2" key="1">
    <citation type="journal article" date="2021" name="bioRxiv">
        <title>Whole Genome Assembly and Annotation of Northern Wild Rice, Zizania palustris L., Supports a Whole Genome Duplication in the Zizania Genus.</title>
        <authorList>
            <person name="Haas M."/>
            <person name="Kono T."/>
            <person name="Macchietto M."/>
            <person name="Millas R."/>
            <person name="McGilp L."/>
            <person name="Shao M."/>
            <person name="Duquette J."/>
            <person name="Hirsch C.N."/>
            <person name="Kimball J."/>
        </authorList>
    </citation>
    <scope>NUCLEOTIDE SEQUENCE</scope>
    <source>
        <tissue evidence="2">Fresh leaf tissue</tissue>
    </source>
</reference>
<reference evidence="2" key="2">
    <citation type="submission" date="2021-02" db="EMBL/GenBank/DDBJ databases">
        <authorList>
            <person name="Kimball J.A."/>
            <person name="Haas M.W."/>
            <person name="Macchietto M."/>
            <person name="Kono T."/>
            <person name="Duquette J."/>
            <person name="Shao M."/>
        </authorList>
    </citation>
    <scope>NUCLEOTIDE SEQUENCE</scope>
    <source>
        <tissue evidence="2">Fresh leaf tissue</tissue>
    </source>
</reference>
<dbReference type="AlphaFoldDB" id="A0A8J5RSQ5"/>
<evidence type="ECO:0000313" key="3">
    <source>
        <dbReference type="Proteomes" id="UP000729402"/>
    </source>
</evidence>
<gene>
    <name evidence="2" type="ORF">GUJ93_ZPchr0002g24487</name>
</gene>
<dbReference type="EMBL" id="JAAALK010000287">
    <property type="protein sequence ID" value="KAG8056653.1"/>
    <property type="molecule type" value="Genomic_DNA"/>
</dbReference>